<name>A0A507C5B3_9FUNG</name>
<dbReference type="Proteomes" id="UP000319731">
    <property type="component" value="Unassembled WGS sequence"/>
</dbReference>
<feature type="domain" description="AMP-dependent synthetase/ligase" evidence="1">
    <location>
        <begin position="49"/>
        <end position="425"/>
    </location>
</feature>
<dbReference type="GeneID" id="42005504"/>
<dbReference type="GO" id="GO:0019748">
    <property type="term" value="P:secondary metabolic process"/>
    <property type="evidence" value="ECO:0007669"/>
    <property type="project" value="TreeGrafter"/>
</dbReference>
<dbReference type="STRING" id="1806994.A0A507C5B3"/>
<gene>
    <name evidence="3" type="ORF">SmJEL517_g04279</name>
</gene>
<organism evidence="3 4">
    <name type="scientific">Synchytrium microbalum</name>
    <dbReference type="NCBI Taxonomy" id="1806994"/>
    <lineage>
        <taxon>Eukaryota</taxon>
        <taxon>Fungi</taxon>
        <taxon>Fungi incertae sedis</taxon>
        <taxon>Chytridiomycota</taxon>
        <taxon>Chytridiomycota incertae sedis</taxon>
        <taxon>Chytridiomycetes</taxon>
        <taxon>Synchytriales</taxon>
        <taxon>Synchytriaceae</taxon>
        <taxon>Synchytrium</taxon>
    </lineage>
</organism>
<evidence type="ECO:0000313" key="3">
    <source>
        <dbReference type="EMBL" id="TPX32625.1"/>
    </source>
</evidence>
<dbReference type="PANTHER" id="PTHR24096">
    <property type="entry name" value="LONG-CHAIN-FATTY-ACID--COA LIGASE"/>
    <property type="match status" value="1"/>
</dbReference>
<dbReference type="InterPro" id="IPR020845">
    <property type="entry name" value="AMP-binding_CS"/>
</dbReference>
<dbReference type="AlphaFoldDB" id="A0A507C5B3"/>
<dbReference type="InterPro" id="IPR025110">
    <property type="entry name" value="AMP-bd_C"/>
</dbReference>
<dbReference type="Gene3D" id="3.40.50.12780">
    <property type="entry name" value="N-terminal domain of ligase-like"/>
    <property type="match status" value="1"/>
</dbReference>
<sequence length="575" mass="62916">MAQKPMSVKQAHDFLTKPGGIFELETVITNGVQCKSFKGAFKTLRDMWESTRKFADREYLVYEDERLTYAEAHAEVARIANVLVNQLSVKKGDRVGIIMRNYPEWLLCFWAVHSIGGVTSLINSWLTGPEEEYCLEDSACVIALVDEERATVLEPHLSSLKLKGLKSVVVCRGNPRNGMAHLPTLLASVPKIVSAPYVDIGPEDEAIIMYSSGTSGKPKGCLSVQKAIGANQINYILPAMRNLLRQGLPLPSGPAAAKSVLVSSPLFHLQGISPVVGQTINGNRLVLLFKWDPTKALQLIEKERINRCSCVPAVMWQQHPDFDKYDLSSWENATVGGAAVPGDLVRAMAQKLPRAPVATGYGQSEITGTLSSNVGYDYERKPTSVGLPSPTTEVRIVDPDTLKDVAEGQVGEIWCKCAHAMKEYLNRPDATAETIQPGNWVRTGDLGYVDDEGFVFIVDRIKDVVNRGGEKAFSTEIEGRLYEHPSVIDAAVFPMPHPTLGEEVIASVQVNPNKAAVTQQELKDWTKQTLAYFKVPVYIDIGTEPLIRNANGKILKKDIAPGVIAKAKAALGAKL</sequence>
<dbReference type="Pfam" id="PF13193">
    <property type="entry name" value="AMP-binding_C"/>
    <property type="match status" value="1"/>
</dbReference>
<keyword evidence="4" id="KW-1185">Reference proteome</keyword>
<dbReference type="OrthoDB" id="10253115at2759"/>
<evidence type="ECO:0000313" key="4">
    <source>
        <dbReference type="Proteomes" id="UP000319731"/>
    </source>
</evidence>
<dbReference type="Pfam" id="PF00501">
    <property type="entry name" value="AMP-binding"/>
    <property type="match status" value="1"/>
</dbReference>
<accession>A0A507C5B3</accession>
<evidence type="ECO:0000259" key="1">
    <source>
        <dbReference type="Pfam" id="PF00501"/>
    </source>
</evidence>
<protein>
    <recommendedName>
        <fullName evidence="5">AMP-dependent synthetase/ligase domain-containing protein</fullName>
    </recommendedName>
</protein>
<dbReference type="Gene3D" id="3.30.300.30">
    <property type="match status" value="1"/>
</dbReference>
<dbReference type="PANTHER" id="PTHR24096:SF393">
    <property type="entry name" value="LIGASE, PUTATIVE-RELATED"/>
    <property type="match status" value="1"/>
</dbReference>
<dbReference type="SUPFAM" id="SSF56801">
    <property type="entry name" value="Acetyl-CoA synthetase-like"/>
    <property type="match status" value="1"/>
</dbReference>
<evidence type="ECO:0008006" key="5">
    <source>
        <dbReference type="Google" id="ProtNLM"/>
    </source>
</evidence>
<dbReference type="InterPro" id="IPR000873">
    <property type="entry name" value="AMP-dep_synth/lig_dom"/>
</dbReference>
<proteinExistence type="predicted"/>
<dbReference type="EMBL" id="QEAO01000028">
    <property type="protein sequence ID" value="TPX32625.1"/>
    <property type="molecule type" value="Genomic_DNA"/>
</dbReference>
<dbReference type="InterPro" id="IPR045851">
    <property type="entry name" value="AMP-bd_C_sf"/>
</dbReference>
<dbReference type="InterPro" id="IPR042099">
    <property type="entry name" value="ANL_N_sf"/>
</dbReference>
<dbReference type="RefSeq" id="XP_031023803.1">
    <property type="nucleotide sequence ID" value="XM_031170207.1"/>
</dbReference>
<feature type="domain" description="AMP-binding enzyme C-terminal" evidence="2">
    <location>
        <begin position="476"/>
        <end position="553"/>
    </location>
</feature>
<reference evidence="3 4" key="1">
    <citation type="journal article" date="2019" name="Sci. Rep.">
        <title>Comparative genomics of chytrid fungi reveal insights into the obligate biotrophic and pathogenic lifestyle of Synchytrium endobioticum.</title>
        <authorList>
            <person name="van de Vossenberg B.T.L.H."/>
            <person name="Warris S."/>
            <person name="Nguyen H.D.T."/>
            <person name="van Gent-Pelzer M.P.E."/>
            <person name="Joly D.L."/>
            <person name="van de Geest H.C."/>
            <person name="Bonants P.J.M."/>
            <person name="Smith D.S."/>
            <person name="Levesque C.A."/>
            <person name="van der Lee T.A.J."/>
        </authorList>
    </citation>
    <scope>NUCLEOTIDE SEQUENCE [LARGE SCALE GENOMIC DNA]</scope>
    <source>
        <strain evidence="3 4">JEL517</strain>
    </source>
</reference>
<dbReference type="PROSITE" id="PS00455">
    <property type="entry name" value="AMP_BINDING"/>
    <property type="match status" value="1"/>
</dbReference>
<evidence type="ECO:0000259" key="2">
    <source>
        <dbReference type="Pfam" id="PF13193"/>
    </source>
</evidence>
<dbReference type="GO" id="GO:0016405">
    <property type="term" value="F:CoA-ligase activity"/>
    <property type="evidence" value="ECO:0007669"/>
    <property type="project" value="TreeGrafter"/>
</dbReference>
<comment type="caution">
    <text evidence="3">The sequence shown here is derived from an EMBL/GenBank/DDBJ whole genome shotgun (WGS) entry which is preliminary data.</text>
</comment>